<dbReference type="AlphaFoldDB" id="A0A1H2MN83"/>
<evidence type="ECO:0000256" key="3">
    <source>
        <dbReference type="ARBA" id="ARBA00023002"/>
    </source>
</evidence>
<dbReference type="InterPro" id="IPR036661">
    <property type="entry name" value="Luciferase-like_sf"/>
</dbReference>
<dbReference type="STRING" id="546874.SAMN04488544_2400"/>
<evidence type="ECO:0000256" key="4">
    <source>
        <dbReference type="ARBA" id="ARBA00023033"/>
    </source>
</evidence>
<dbReference type="Proteomes" id="UP000198825">
    <property type="component" value="Chromosome I"/>
</dbReference>
<dbReference type="GO" id="GO:0008726">
    <property type="term" value="F:alkanesulfonate monooxygenase activity"/>
    <property type="evidence" value="ECO:0007669"/>
    <property type="project" value="TreeGrafter"/>
</dbReference>
<evidence type="ECO:0000256" key="2">
    <source>
        <dbReference type="ARBA" id="ARBA00022643"/>
    </source>
</evidence>
<dbReference type="PANTHER" id="PTHR42847">
    <property type="entry name" value="ALKANESULFONATE MONOOXYGENASE"/>
    <property type="match status" value="1"/>
</dbReference>
<sequence length="289" mass="31218">MQLGVHFANFTLPGQPGTLATLLGDTAEAAEESGAAWFTLMDHWFQMEQLGGPDEPMLEGYTSLGFVAARTRTMKLGLLVTGVTYRHPGLLAKTVTTLDVLSQGRGMLGIGAAWYEREHLGLGVPFPGTAERFERLEEALEICAQMWSDDDGPYEGKHYRLASTLCNPRPVSTPRPYVVVGGVGERKTLRLVTRHADATNMFAMEPADLAHKVEVLHRHCETEGRDPAEIQLTLVGGPDPVTETDAFLRAMEAYAALGFSHVQTGPAGPDPVGWARDLAPVVARLGGIG</sequence>
<dbReference type="EMBL" id="LT629799">
    <property type="protein sequence ID" value="SDU94679.1"/>
    <property type="molecule type" value="Genomic_DNA"/>
</dbReference>
<dbReference type="SUPFAM" id="SSF51679">
    <property type="entry name" value="Bacterial luciferase-like"/>
    <property type="match status" value="1"/>
</dbReference>
<keyword evidence="7" id="KW-1185">Reference proteome</keyword>
<feature type="domain" description="Luciferase-like" evidence="5">
    <location>
        <begin position="22"/>
        <end position="246"/>
    </location>
</feature>
<evidence type="ECO:0000256" key="1">
    <source>
        <dbReference type="ARBA" id="ARBA00022630"/>
    </source>
</evidence>
<dbReference type="Gene3D" id="3.20.20.30">
    <property type="entry name" value="Luciferase-like domain"/>
    <property type="match status" value="1"/>
</dbReference>
<keyword evidence="3" id="KW-0560">Oxidoreductase</keyword>
<dbReference type="OrthoDB" id="143323at2"/>
<organism evidence="6 7">
    <name type="scientific">Microlunatus sagamiharensis</name>
    <dbReference type="NCBI Taxonomy" id="546874"/>
    <lineage>
        <taxon>Bacteria</taxon>
        <taxon>Bacillati</taxon>
        <taxon>Actinomycetota</taxon>
        <taxon>Actinomycetes</taxon>
        <taxon>Propionibacteriales</taxon>
        <taxon>Propionibacteriaceae</taxon>
        <taxon>Microlunatus</taxon>
    </lineage>
</organism>
<keyword evidence="1" id="KW-0285">Flavoprotein</keyword>
<dbReference type="InterPro" id="IPR019952">
    <property type="entry name" value="F420_OxRdatse_Rv1855c_pred"/>
</dbReference>
<keyword evidence="4" id="KW-0503">Monooxygenase</keyword>
<dbReference type="NCBIfam" id="TIGR03560">
    <property type="entry name" value="F420_Rv1855c"/>
    <property type="match status" value="1"/>
</dbReference>
<dbReference type="InterPro" id="IPR050172">
    <property type="entry name" value="SsuD_RutA_monooxygenase"/>
</dbReference>
<proteinExistence type="predicted"/>
<dbReference type="Pfam" id="PF00296">
    <property type="entry name" value="Bac_luciferase"/>
    <property type="match status" value="1"/>
</dbReference>
<dbReference type="PANTHER" id="PTHR42847:SF8">
    <property type="entry name" value="CONSERVED PROTEIN"/>
    <property type="match status" value="1"/>
</dbReference>
<evidence type="ECO:0000313" key="7">
    <source>
        <dbReference type="Proteomes" id="UP000198825"/>
    </source>
</evidence>
<gene>
    <name evidence="6" type="ORF">SAMN04488544_2400</name>
</gene>
<accession>A0A1H2MN83</accession>
<dbReference type="GO" id="GO:0046306">
    <property type="term" value="P:alkanesulfonate catabolic process"/>
    <property type="evidence" value="ECO:0007669"/>
    <property type="project" value="TreeGrafter"/>
</dbReference>
<dbReference type="InterPro" id="IPR011251">
    <property type="entry name" value="Luciferase-like_dom"/>
</dbReference>
<name>A0A1H2MN83_9ACTN</name>
<keyword evidence="2" id="KW-0288">FMN</keyword>
<evidence type="ECO:0000259" key="5">
    <source>
        <dbReference type="Pfam" id="PF00296"/>
    </source>
</evidence>
<reference evidence="7" key="1">
    <citation type="submission" date="2016-10" db="EMBL/GenBank/DDBJ databases">
        <authorList>
            <person name="Varghese N."/>
            <person name="Submissions S."/>
        </authorList>
    </citation>
    <scope>NUCLEOTIDE SEQUENCE [LARGE SCALE GENOMIC DNA]</scope>
    <source>
        <strain evidence="7">DSM 21743</strain>
    </source>
</reference>
<evidence type="ECO:0000313" key="6">
    <source>
        <dbReference type="EMBL" id="SDU94679.1"/>
    </source>
</evidence>
<dbReference type="RefSeq" id="WP_091074632.1">
    <property type="nucleotide sequence ID" value="NZ_LT629799.1"/>
</dbReference>
<protein>
    <submittedName>
        <fullName evidence="6">Probable F420-dependent oxidoreductase, Rv1855c family</fullName>
    </submittedName>
</protein>